<organism evidence="1 2">
    <name type="scientific">Campylobacter rectus RM3267</name>
    <dbReference type="NCBI Taxonomy" id="553218"/>
    <lineage>
        <taxon>Bacteria</taxon>
        <taxon>Pseudomonadati</taxon>
        <taxon>Campylobacterota</taxon>
        <taxon>Epsilonproteobacteria</taxon>
        <taxon>Campylobacterales</taxon>
        <taxon>Campylobacteraceae</taxon>
        <taxon>Campylobacter</taxon>
    </lineage>
</organism>
<dbReference type="Proteomes" id="UP000003082">
    <property type="component" value="Unassembled WGS sequence"/>
</dbReference>
<sequence length="42" mass="4855">MQESLPRLTADSHRFHLLRPIGFCLAFAPTATLYKNYKYILG</sequence>
<protein>
    <submittedName>
        <fullName evidence="1">Uncharacterized protein</fullName>
    </submittedName>
</protein>
<evidence type="ECO:0000313" key="2">
    <source>
        <dbReference type="Proteomes" id="UP000003082"/>
    </source>
</evidence>
<gene>
    <name evidence="1" type="ORF">CAMRE0001_1250</name>
</gene>
<reference evidence="1 2" key="1">
    <citation type="submission" date="2008-08" db="EMBL/GenBank/DDBJ databases">
        <authorList>
            <person name="Madupu R."/>
            <person name="Durkin A.S."/>
            <person name="Torralba M."/>
            <person name="Methe B."/>
            <person name="Sutton G.G."/>
            <person name="Strausberg R.L."/>
            <person name="Nelson K.E."/>
        </authorList>
    </citation>
    <scope>NUCLEOTIDE SEQUENCE [LARGE SCALE GENOMIC DNA]</scope>
    <source>
        <strain evidence="1 2">RM3267</strain>
    </source>
</reference>
<comment type="caution">
    <text evidence="1">The sequence shown here is derived from an EMBL/GenBank/DDBJ whole genome shotgun (WGS) entry which is preliminary data.</text>
</comment>
<dbReference type="STRING" id="553218.CAMRE0001_1250"/>
<dbReference type="EMBL" id="ACFU01000006">
    <property type="protein sequence ID" value="EEF14519.1"/>
    <property type="molecule type" value="Genomic_DNA"/>
</dbReference>
<accession>B9D0P0</accession>
<keyword evidence="2" id="KW-1185">Reference proteome</keyword>
<name>B9D0P0_CAMRE</name>
<dbReference type="AlphaFoldDB" id="B9D0P0"/>
<evidence type="ECO:0000313" key="1">
    <source>
        <dbReference type="EMBL" id="EEF14519.1"/>
    </source>
</evidence>
<proteinExistence type="predicted"/>